<name>G2JB02_9BURK</name>
<dbReference type="AlphaFoldDB" id="G2JB02"/>
<gene>
    <name evidence="2" type="ORF">CAGGBEG34_330054</name>
</gene>
<dbReference type="Proteomes" id="UP000054051">
    <property type="component" value="Unassembled WGS sequence"/>
</dbReference>
<evidence type="ECO:0000256" key="1">
    <source>
        <dbReference type="SAM" id="Coils"/>
    </source>
</evidence>
<keyword evidence="1" id="KW-0175">Coiled coil</keyword>
<reference evidence="2 3" key="1">
    <citation type="submission" date="2011-08" db="EMBL/GenBank/DDBJ databases">
        <title>The genome of the obligate endobacterium of an arbuscular mycorrhizal fungus reveals an interphylum network of nutritional interactions.</title>
        <authorList>
            <person name="Ghignone S."/>
            <person name="Salvioli A."/>
            <person name="Anca I."/>
            <person name="Lumini E."/>
            <person name="Ortu G."/>
            <person name="Petiti L."/>
            <person name="Cruveiller S."/>
            <person name="Bianciotto V."/>
            <person name="Piffanelli P."/>
            <person name="Lanfranco L."/>
            <person name="Bonfante P."/>
        </authorList>
    </citation>
    <scope>NUCLEOTIDE SEQUENCE [LARGE SCALE GENOMIC DNA]</scope>
    <source>
        <strain evidence="2 3">BEG34</strain>
    </source>
</reference>
<keyword evidence="3" id="KW-1185">Reference proteome</keyword>
<dbReference type="eggNOG" id="ENOG502ZB5W">
    <property type="taxonomic scope" value="Bacteria"/>
</dbReference>
<accession>G2JB02</accession>
<comment type="caution">
    <text evidence="2">The sequence shown here is derived from an EMBL/GenBank/DDBJ whole genome shotgun (WGS) entry which is preliminary data.</text>
</comment>
<organism evidence="2 3">
    <name type="scientific">Candidatus Glomeribacter gigasporarum BEG34</name>
    <dbReference type="NCBI Taxonomy" id="1070319"/>
    <lineage>
        <taxon>Bacteria</taxon>
        <taxon>Pseudomonadati</taxon>
        <taxon>Pseudomonadota</taxon>
        <taxon>Betaproteobacteria</taxon>
        <taxon>Burkholderiales</taxon>
        <taxon>Burkholderiaceae</taxon>
        <taxon>Candidatus Glomeribacter</taxon>
    </lineage>
</organism>
<sequence>MNTLIRFLFGARLPIAACLISALLAGAAVWKFQAMRYEARLARAQAALVSYRAKIASANARLEKAQARVVTRVEVRYRDRIRVIKEKGDAIIKEVPVYVSSEDSARFGVNIGFVRSYNAAFSGIAPSPPAESDREPAGIPLTEIAETNAFNARICRQWKEQALGWRDFYRQLKEAHLQESKSDQSTSLDFYVNM</sequence>
<protein>
    <submittedName>
        <fullName evidence="2">Uncharacterized protein</fullName>
    </submittedName>
</protein>
<dbReference type="OrthoDB" id="6058858at2"/>
<feature type="coiled-coil region" evidence="1">
    <location>
        <begin position="34"/>
        <end position="68"/>
    </location>
</feature>
<dbReference type="EMBL" id="CAFB01000051">
    <property type="protein sequence ID" value="CCD29954.1"/>
    <property type="molecule type" value="Genomic_DNA"/>
</dbReference>
<evidence type="ECO:0000313" key="3">
    <source>
        <dbReference type="Proteomes" id="UP000054051"/>
    </source>
</evidence>
<evidence type="ECO:0000313" key="2">
    <source>
        <dbReference type="EMBL" id="CCD29954.1"/>
    </source>
</evidence>
<proteinExistence type="predicted"/>
<dbReference type="RefSeq" id="WP_006683049.1">
    <property type="nucleotide sequence ID" value="NZ_CAFB01000051.1"/>
</dbReference>